<dbReference type="AlphaFoldDB" id="A0A504Z9F3"/>
<protein>
    <submittedName>
        <fullName evidence="2">Uncharacterized protein</fullName>
    </submittedName>
</protein>
<proteinExistence type="predicted"/>
<gene>
    <name evidence="2" type="ORF">FGIG_11736</name>
</gene>
<accession>A0A504Z9F3</accession>
<evidence type="ECO:0000313" key="2">
    <source>
        <dbReference type="EMBL" id="TPP66488.1"/>
    </source>
</evidence>
<evidence type="ECO:0000256" key="1">
    <source>
        <dbReference type="SAM" id="MobiDB-lite"/>
    </source>
</evidence>
<comment type="caution">
    <text evidence="2">The sequence shown here is derived from an EMBL/GenBank/DDBJ whole genome shotgun (WGS) entry which is preliminary data.</text>
</comment>
<keyword evidence="3" id="KW-1185">Reference proteome</keyword>
<dbReference type="Proteomes" id="UP000316759">
    <property type="component" value="Unassembled WGS sequence"/>
</dbReference>
<feature type="region of interest" description="Disordered" evidence="1">
    <location>
        <begin position="74"/>
        <end position="111"/>
    </location>
</feature>
<organism evidence="2 3">
    <name type="scientific">Fasciola gigantica</name>
    <name type="common">Giant liver fluke</name>
    <dbReference type="NCBI Taxonomy" id="46835"/>
    <lineage>
        <taxon>Eukaryota</taxon>
        <taxon>Metazoa</taxon>
        <taxon>Spiralia</taxon>
        <taxon>Lophotrochozoa</taxon>
        <taxon>Platyhelminthes</taxon>
        <taxon>Trematoda</taxon>
        <taxon>Digenea</taxon>
        <taxon>Plagiorchiida</taxon>
        <taxon>Echinostomata</taxon>
        <taxon>Echinostomatoidea</taxon>
        <taxon>Fasciolidae</taxon>
        <taxon>Fasciola</taxon>
    </lineage>
</organism>
<evidence type="ECO:0000313" key="3">
    <source>
        <dbReference type="Proteomes" id="UP000316759"/>
    </source>
</evidence>
<reference evidence="2 3" key="1">
    <citation type="submission" date="2019-04" db="EMBL/GenBank/DDBJ databases">
        <title>Annotation for the trematode Fasciola gigantica.</title>
        <authorList>
            <person name="Choi Y.-J."/>
        </authorList>
    </citation>
    <scope>NUCLEOTIDE SEQUENCE [LARGE SCALE GENOMIC DNA]</scope>
    <source>
        <strain evidence="2">Uganda_cow_1</strain>
    </source>
</reference>
<name>A0A504Z9F3_FASGI</name>
<dbReference type="EMBL" id="SUNJ01001767">
    <property type="protein sequence ID" value="TPP66488.1"/>
    <property type="molecule type" value="Genomic_DNA"/>
</dbReference>
<sequence length="137" mass="15821">MHHQEQKNRVLVTVFGGWRVQWTTNFWVVKNLIVVASTRSRVGGMSHPAHRPLQATHLMVRMIANQSDIPIAPNTAEGTPSIVIERGPPNQQNQNRKRRCQLNRHQTETQNPKNRVLTQHCLLDITYLKPSLFAYRL</sequence>